<name>A0ABX6QNF2_9HYPH</name>
<organism evidence="1 2">
    <name type="scientific">Peteryoungia desertarenae</name>
    <dbReference type="NCBI Taxonomy" id="1813451"/>
    <lineage>
        <taxon>Bacteria</taxon>
        <taxon>Pseudomonadati</taxon>
        <taxon>Pseudomonadota</taxon>
        <taxon>Alphaproteobacteria</taxon>
        <taxon>Hyphomicrobiales</taxon>
        <taxon>Rhizobiaceae</taxon>
        <taxon>Peteryoungia</taxon>
    </lineage>
</organism>
<sequence length="75" mass="8179">MDIGNKGYGKAHTIERISYVREMLVELRLVAESENADLLCYLIEMACVEAGDILNRPGGTSFTHGKGDKPPGMPV</sequence>
<keyword evidence="2" id="KW-1185">Reference proteome</keyword>
<evidence type="ECO:0000313" key="1">
    <source>
        <dbReference type="EMBL" id="QLF70136.1"/>
    </source>
</evidence>
<evidence type="ECO:0000313" key="2">
    <source>
        <dbReference type="Proteomes" id="UP000308530"/>
    </source>
</evidence>
<dbReference type="RefSeq" id="WP_138289432.1">
    <property type="nucleotide sequence ID" value="NZ_CP058350.1"/>
</dbReference>
<proteinExistence type="predicted"/>
<accession>A0ABX6QNF2</accession>
<reference evidence="1 2" key="1">
    <citation type="submission" date="2020-06" db="EMBL/GenBank/DDBJ databases">
        <title>Genome sequence of Rhizobium sp strain ADMK78.</title>
        <authorList>
            <person name="Rahi P."/>
        </authorList>
    </citation>
    <scope>NUCLEOTIDE SEQUENCE [LARGE SCALE GENOMIC DNA]</scope>
    <source>
        <strain evidence="1 2">ADMK78</strain>
    </source>
</reference>
<protein>
    <submittedName>
        <fullName evidence="1">Uncharacterized protein</fullName>
    </submittedName>
</protein>
<gene>
    <name evidence="1" type="ORF">FE840_011635</name>
</gene>
<dbReference type="Proteomes" id="UP000308530">
    <property type="component" value="Chromosome"/>
</dbReference>
<dbReference type="EMBL" id="CP058350">
    <property type="protein sequence ID" value="QLF70136.1"/>
    <property type="molecule type" value="Genomic_DNA"/>
</dbReference>